<dbReference type="HOGENOM" id="CLU_135976_0_0_1"/>
<dbReference type="Proteomes" id="UP000022910">
    <property type="component" value="Unassembled WGS sequence"/>
</dbReference>
<name>A0A015L5E6_RHIIW</name>
<evidence type="ECO:0000313" key="2">
    <source>
        <dbReference type="EMBL" id="EXX67716.1"/>
    </source>
</evidence>
<feature type="signal peptide" evidence="1">
    <location>
        <begin position="1"/>
        <end position="20"/>
    </location>
</feature>
<proteinExistence type="predicted"/>
<protein>
    <recommendedName>
        <fullName evidence="4">MD-2-related lipid-recognition domain-containing protein</fullName>
    </recommendedName>
</protein>
<feature type="chain" id="PRO_5001474946" description="MD-2-related lipid-recognition domain-containing protein" evidence="1">
    <location>
        <begin position="21"/>
        <end position="154"/>
    </location>
</feature>
<keyword evidence="3" id="KW-1185">Reference proteome</keyword>
<evidence type="ECO:0000313" key="3">
    <source>
        <dbReference type="Proteomes" id="UP000022910"/>
    </source>
</evidence>
<organism evidence="2 3">
    <name type="scientific">Rhizophagus irregularis (strain DAOM 197198w)</name>
    <name type="common">Glomus intraradices</name>
    <dbReference type="NCBI Taxonomy" id="1432141"/>
    <lineage>
        <taxon>Eukaryota</taxon>
        <taxon>Fungi</taxon>
        <taxon>Fungi incertae sedis</taxon>
        <taxon>Mucoromycota</taxon>
        <taxon>Glomeromycotina</taxon>
        <taxon>Glomeromycetes</taxon>
        <taxon>Glomerales</taxon>
        <taxon>Glomeraceae</taxon>
        <taxon>Rhizophagus</taxon>
    </lineage>
</organism>
<comment type="caution">
    <text evidence="2">The sequence shown here is derived from an EMBL/GenBank/DDBJ whole genome shotgun (WGS) entry which is preliminary data.</text>
</comment>
<evidence type="ECO:0000256" key="1">
    <source>
        <dbReference type="SAM" id="SignalP"/>
    </source>
</evidence>
<dbReference type="EMBL" id="JEMT01017600">
    <property type="protein sequence ID" value="EXX67716.1"/>
    <property type="molecule type" value="Genomic_DNA"/>
</dbReference>
<dbReference type="AlphaFoldDB" id="A0A015L5E6"/>
<dbReference type="STRING" id="1432141.A0A015L5E6"/>
<accession>A0A015L5E6</accession>
<gene>
    <name evidence="2" type="ORF">RirG_111920</name>
</gene>
<evidence type="ECO:0008006" key="4">
    <source>
        <dbReference type="Google" id="ProtNLM"/>
    </source>
</evidence>
<sequence>MNQNLIFAFLLLAALTMVNAVPYQLLKRGKDIYLSCSPNPDRSYIYANLKPFPPVSNQSDDYTVEGAMLDYEITPNKTEIIIVYTDPNHYTIGDIYFKVLDFYYASAAPFSIDVPDVPTPQLPSAYSISVLIADKTNDPYNPEIHACAYANFGF</sequence>
<reference evidence="2 3" key="1">
    <citation type="submission" date="2014-02" db="EMBL/GenBank/DDBJ databases">
        <title>Single nucleus genome sequencing reveals high similarity among nuclei of an endomycorrhizal fungus.</title>
        <authorList>
            <person name="Lin K."/>
            <person name="Geurts R."/>
            <person name="Zhang Z."/>
            <person name="Limpens E."/>
            <person name="Saunders D.G."/>
            <person name="Mu D."/>
            <person name="Pang E."/>
            <person name="Cao H."/>
            <person name="Cha H."/>
            <person name="Lin T."/>
            <person name="Zhou Q."/>
            <person name="Shang Y."/>
            <person name="Li Y."/>
            <person name="Ivanov S."/>
            <person name="Sharma T."/>
            <person name="Velzen R.V."/>
            <person name="Ruijter N.D."/>
            <person name="Aanen D.K."/>
            <person name="Win J."/>
            <person name="Kamoun S."/>
            <person name="Bisseling T."/>
            <person name="Huang S."/>
        </authorList>
    </citation>
    <scope>NUCLEOTIDE SEQUENCE [LARGE SCALE GENOMIC DNA]</scope>
    <source>
        <strain evidence="3">DAOM197198w</strain>
    </source>
</reference>
<keyword evidence="1" id="KW-0732">Signal</keyword>
<dbReference type="OrthoDB" id="2325819at2759"/>